<feature type="transmembrane region" description="Helical" evidence="7">
    <location>
        <begin position="171"/>
        <end position="193"/>
    </location>
</feature>
<feature type="compositionally biased region" description="Low complexity" evidence="6">
    <location>
        <begin position="1"/>
        <end position="26"/>
    </location>
</feature>
<evidence type="ECO:0000256" key="2">
    <source>
        <dbReference type="ARBA" id="ARBA00022692"/>
    </source>
</evidence>
<feature type="domain" description="ABC-2 type transporter transmembrane" evidence="8">
    <location>
        <begin position="37"/>
        <end position="247"/>
    </location>
</feature>
<evidence type="ECO:0000256" key="4">
    <source>
        <dbReference type="ARBA" id="ARBA00023136"/>
    </source>
</evidence>
<feature type="region of interest" description="Disordered" evidence="6">
    <location>
        <begin position="1"/>
        <end position="27"/>
    </location>
</feature>
<evidence type="ECO:0000256" key="1">
    <source>
        <dbReference type="ARBA" id="ARBA00004141"/>
    </source>
</evidence>
<feature type="transmembrane region" description="Helical" evidence="7">
    <location>
        <begin position="259"/>
        <end position="280"/>
    </location>
</feature>
<feature type="transmembrane region" description="Helical" evidence="7">
    <location>
        <begin position="137"/>
        <end position="159"/>
    </location>
</feature>
<dbReference type="GO" id="GO:0046677">
    <property type="term" value="P:response to antibiotic"/>
    <property type="evidence" value="ECO:0007669"/>
    <property type="project" value="UniProtKB-KW"/>
</dbReference>
<comment type="subcellular location">
    <subcellularLocation>
        <location evidence="1">Membrane</location>
        <topology evidence="1">Multi-pass membrane protein</topology>
    </subcellularLocation>
</comment>
<gene>
    <name evidence="9" type="primary">dstT2</name>
</gene>
<dbReference type="InterPro" id="IPR013525">
    <property type="entry name" value="ABC2_TM"/>
</dbReference>
<dbReference type="PANTHER" id="PTHR43229">
    <property type="entry name" value="NODULATION PROTEIN J"/>
    <property type="match status" value="1"/>
</dbReference>
<dbReference type="GO" id="GO:0140359">
    <property type="term" value="F:ABC-type transporter activity"/>
    <property type="evidence" value="ECO:0007669"/>
    <property type="project" value="InterPro"/>
</dbReference>
<organism evidence="9">
    <name type="scientific">Streptomyces nobilis</name>
    <dbReference type="NCBI Taxonomy" id="66901"/>
    <lineage>
        <taxon>Bacteria</taxon>
        <taxon>Bacillati</taxon>
        <taxon>Actinomycetota</taxon>
        <taxon>Actinomycetes</taxon>
        <taxon>Kitasatosporales</taxon>
        <taxon>Streptomycetaceae</taxon>
        <taxon>Streptomyces</taxon>
    </lineage>
</organism>
<dbReference type="AlphaFoldDB" id="A0A6S6HKK2"/>
<evidence type="ECO:0000256" key="5">
    <source>
        <dbReference type="ARBA" id="ARBA00023251"/>
    </source>
</evidence>
<dbReference type="EMBL" id="LC529898">
    <property type="protein sequence ID" value="BCB17024.1"/>
    <property type="molecule type" value="Genomic_DNA"/>
</dbReference>
<dbReference type="PIRSF" id="PIRSF006648">
    <property type="entry name" value="DrrB"/>
    <property type="match status" value="1"/>
</dbReference>
<keyword evidence="2 7" id="KW-0812">Transmembrane</keyword>
<evidence type="ECO:0000256" key="6">
    <source>
        <dbReference type="SAM" id="MobiDB-lite"/>
    </source>
</evidence>
<evidence type="ECO:0000256" key="7">
    <source>
        <dbReference type="SAM" id="Phobius"/>
    </source>
</evidence>
<evidence type="ECO:0000313" key="9">
    <source>
        <dbReference type="EMBL" id="BCB17024.1"/>
    </source>
</evidence>
<dbReference type="InterPro" id="IPR051784">
    <property type="entry name" value="Nod_factor_ABC_transporter"/>
</dbReference>
<dbReference type="PANTHER" id="PTHR43229:SF2">
    <property type="entry name" value="NODULATION PROTEIN J"/>
    <property type="match status" value="1"/>
</dbReference>
<dbReference type="Pfam" id="PF01061">
    <property type="entry name" value="ABC2_membrane"/>
    <property type="match status" value="1"/>
</dbReference>
<evidence type="ECO:0000256" key="3">
    <source>
        <dbReference type="ARBA" id="ARBA00022989"/>
    </source>
</evidence>
<keyword evidence="3 7" id="KW-1133">Transmembrane helix</keyword>
<feature type="transmembrane region" description="Helical" evidence="7">
    <location>
        <begin position="200"/>
        <end position="219"/>
    </location>
</feature>
<name>A0A6S6HKK2_9ACTN</name>
<dbReference type="GO" id="GO:0043190">
    <property type="term" value="C:ATP-binding cassette (ABC) transporter complex"/>
    <property type="evidence" value="ECO:0007669"/>
    <property type="project" value="InterPro"/>
</dbReference>
<accession>A0A6S6HKK2</accession>
<protein>
    <submittedName>
        <fullName evidence="9">Putative ABC transporter protein</fullName>
    </submittedName>
</protein>
<keyword evidence="5" id="KW-0046">Antibiotic resistance</keyword>
<evidence type="ECO:0000259" key="8">
    <source>
        <dbReference type="Pfam" id="PF01061"/>
    </source>
</evidence>
<sequence length="285" mass="29919">MTATTAPTSTTGTTGTTSGGPASEGPAARATGQLHTFGAILWRDVFVALRQFPTFIGQAIIQPFFTLFVFGVLLSDAGYVDGDYSAVLLPGVLALNGFLGGMQNTALPLVVDFSYTREIEDRLLSPISLRLVAVEKILFGALYGFVASLMMTPVGMVLLDLSWPISKTVPALGIAGLGALAGASIGLCLGTSVSSDKVDVMFTLVLMPLLFTGSTQFPLVALDEVRWFQVICGANPLSYASEGMRAVTSPNVEHVPLPITLIVLVGSICLFAAIGIRGFLRRAQA</sequence>
<feature type="transmembrane region" description="Helical" evidence="7">
    <location>
        <begin position="93"/>
        <end position="116"/>
    </location>
</feature>
<dbReference type="InterPro" id="IPR000412">
    <property type="entry name" value="ABC_2_transport"/>
</dbReference>
<proteinExistence type="predicted"/>
<feature type="transmembrane region" description="Helical" evidence="7">
    <location>
        <begin position="52"/>
        <end position="73"/>
    </location>
</feature>
<keyword evidence="4 7" id="KW-0472">Membrane</keyword>
<reference evidence="9" key="1">
    <citation type="journal article" date="2020" name="J. Antibiot.">
        <title>Identification, cloning and heterologous expression of biosynthetic gene cluster for desertomycin.</title>
        <authorList>
            <person name="Hashimoto T."/>
            <person name="Kozone I."/>
            <person name="Hashimoto J."/>
            <person name="Suenaga H."/>
            <person name="Fujie M."/>
            <person name="Satoh N."/>
            <person name="Ikeda H."/>
            <person name="Shin-ya K."/>
        </authorList>
    </citation>
    <scope>NUCLEOTIDE SEQUENCE</scope>
    <source>
        <strain evidence="9">JCM 4274</strain>
    </source>
</reference>